<dbReference type="GO" id="GO:0009986">
    <property type="term" value="C:cell surface"/>
    <property type="evidence" value="ECO:0007669"/>
    <property type="project" value="UniProtKB-SubCell"/>
</dbReference>
<evidence type="ECO:0000313" key="4">
    <source>
        <dbReference type="EMBL" id="OCT14504.1"/>
    </source>
</evidence>
<evidence type="ECO:0000313" key="5">
    <source>
        <dbReference type="Proteomes" id="UP000093309"/>
    </source>
</evidence>
<dbReference type="GO" id="GO:0030420">
    <property type="term" value="P:establishment of competence for transformation"/>
    <property type="evidence" value="ECO:0007669"/>
    <property type="project" value="UniProtKB-KW"/>
</dbReference>
<organism evidence="4 5">
    <name type="scientific">Paenibacillus pectinilyticus</name>
    <dbReference type="NCBI Taxonomy" id="512399"/>
    <lineage>
        <taxon>Bacteria</taxon>
        <taxon>Bacillati</taxon>
        <taxon>Bacillota</taxon>
        <taxon>Bacilli</taxon>
        <taxon>Bacillales</taxon>
        <taxon>Paenibacillaceae</taxon>
        <taxon>Paenibacillus</taxon>
    </lineage>
</organism>
<comment type="subcellular location">
    <subcellularLocation>
        <location evidence="1">Cell surface</location>
    </subcellularLocation>
</comment>
<keyword evidence="5" id="KW-1185">Reference proteome</keyword>
<evidence type="ECO:0000256" key="1">
    <source>
        <dbReference type="ARBA" id="ARBA00004241"/>
    </source>
</evidence>
<dbReference type="OrthoDB" id="2608608at2"/>
<name>A0A1C1A1W4_9BACL</name>
<dbReference type="PROSITE" id="PS00409">
    <property type="entry name" value="PROKAR_NTER_METHYL"/>
    <property type="match status" value="1"/>
</dbReference>
<dbReference type="SUPFAM" id="SSF54523">
    <property type="entry name" value="Pili subunits"/>
    <property type="match status" value="1"/>
</dbReference>
<proteinExistence type="predicted"/>
<dbReference type="NCBIfam" id="TIGR02532">
    <property type="entry name" value="IV_pilin_GFxxxE"/>
    <property type="match status" value="1"/>
</dbReference>
<dbReference type="InterPro" id="IPR012902">
    <property type="entry name" value="N_methyl_site"/>
</dbReference>
<feature type="transmembrane region" description="Helical" evidence="3">
    <location>
        <begin position="21"/>
        <end position="47"/>
    </location>
</feature>
<dbReference type="Pfam" id="PF07963">
    <property type="entry name" value="N_methyl"/>
    <property type="match status" value="1"/>
</dbReference>
<keyword evidence="3" id="KW-0812">Transmembrane</keyword>
<accession>A0A1C1A1W4</accession>
<dbReference type="Proteomes" id="UP000093309">
    <property type="component" value="Unassembled WGS sequence"/>
</dbReference>
<evidence type="ECO:0000256" key="3">
    <source>
        <dbReference type="SAM" id="Phobius"/>
    </source>
</evidence>
<sequence>MKFRLPKISLKELNKNQKGLTLIELLAVIVIIAIIAAIAIPSIGGILKNTRVSAHKSNAHMFIDATRTMITGEGLTPNATKNSWSLKELHDGGFLETVPKDPSNKTQTYDEDATKVTVAPDATTGNFEYTITIVGKNAVTHITAIKEAGIDDLKFGTTAADVQE</sequence>
<dbReference type="AlphaFoldDB" id="A0A1C1A1W4"/>
<protein>
    <recommendedName>
        <fullName evidence="6">Prepilin-type N-terminal cleavage/methylation domain-containing protein</fullName>
    </recommendedName>
</protein>
<keyword evidence="3" id="KW-1133">Transmembrane helix</keyword>
<keyword evidence="2" id="KW-0178">Competence</keyword>
<dbReference type="InterPro" id="IPR045584">
    <property type="entry name" value="Pilin-like"/>
</dbReference>
<gene>
    <name evidence="4" type="ORF">A8709_25195</name>
</gene>
<dbReference type="Gene3D" id="3.30.700.10">
    <property type="entry name" value="Glycoprotein, Type 4 Pilin"/>
    <property type="match status" value="1"/>
</dbReference>
<evidence type="ECO:0008006" key="6">
    <source>
        <dbReference type="Google" id="ProtNLM"/>
    </source>
</evidence>
<comment type="caution">
    <text evidence="4">The sequence shown here is derived from an EMBL/GenBank/DDBJ whole genome shotgun (WGS) entry which is preliminary data.</text>
</comment>
<dbReference type="EMBL" id="LYPC01000020">
    <property type="protein sequence ID" value="OCT14504.1"/>
    <property type="molecule type" value="Genomic_DNA"/>
</dbReference>
<dbReference type="STRING" id="512399.A8709_25195"/>
<reference evidence="5" key="1">
    <citation type="submission" date="2016-05" db="EMBL/GenBank/DDBJ databases">
        <title>Paenibacillus oryzae. sp. nov., isolated from the rice root.</title>
        <authorList>
            <person name="Zhang J."/>
            <person name="Zhang X."/>
        </authorList>
    </citation>
    <scope>NUCLEOTIDE SEQUENCE [LARGE SCALE GENOMIC DNA]</scope>
    <source>
        <strain evidence="5">KCTC13222</strain>
    </source>
</reference>
<keyword evidence="3" id="KW-0472">Membrane</keyword>
<evidence type="ECO:0000256" key="2">
    <source>
        <dbReference type="ARBA" id="ARBA00023287"/>
    </source>
</evidence>